<name>A0ABN2C1A1_9MICO</name>
<organism evidence="1 2">
    <name type="scientific">Brevibacterium picturae</name>
    <dbReference type="NCBI Taxonomy" id="260553"/>
    <lineage>
        <taxon>Bacteria</taxon>
        <taxon>Bacillati</taxon>
        <taxon>Actinomycetota</taxon>
        <taxon>Actinomycetes</taxon>
        <taxon>Micrococcales</taxon>
        <taxon>Brevibacteriaceae</taxon>
        <taxon>Brevibacterium</taxon>
    </lineage>
</organism>
<evidence type="ECO:0000313" key="1">
    <source>
        <dbReference type="EMBL" id="GAA1550390.1"/>
    </source>
</evidence>
<gene>
    <name evidence="1" type="ORF">GCM10009691_26200</name>
</gene>
<reference evidence="2" key="1">
    <citation type="journal article" date="2019" name="Int. J. Syst. Evol. Microbiol.">
        <title>The Global Catalogue of Microorganisms (GCM) 10K type strain sequencing project: providing services to taxonomists for standard genome sequencing and annotation.</title>
        <authorList>
            <consortium name="The Broad Institute Genomics Platform"/>
            <consortium name="The Broad Institute Genome Sequencing Center for Infectious Disease"/>
            <person name="Wu L."/>
            <person name="Ma J."/>
        </authorList>
    </citation>
    <scope>NUCLEOTIDE SEQUENCE [LARGE SCALE GENOMIC DNA]</scope>
    <source>
        <strain evidence="2">JCM 13319</strain>
    </source>
</reference>
<proteinExistence type="predicted"/>
<protein>
    <submittedName>
        <fullName evidence="1">Uncharacterized protein</fullName>
    </submittedName>
</protein>
<evidence type="ECO:0000313" key="2">
    <source>
        <dbReference type="Proteomes" id="UP001501791"/>
    </source>
</evidence>
<dbReference type="Proteomes" id="UP001501791">
    <property type="component" value="Unassembled WGS sequence"/>
</dbReference>
<sequence length="46" mass="4806">MPASAIGALTTEAVFGALTTEAVFGALTTEAGQAPRWVSRWWGIRG</sequence>
<keyword evidence="2" id="KW-1185">Reference proteome</keyword>
<dbReference type="EMBL" id="BAAALY010000012">
    <property type="protein sequence ID" value="GAA1550390.1"/>
    <property type="molecule type" value="Genomic_DNA"/>
</dbReference>
<comment type="caution">
    <text evidence="1">The sequence shown here is derived from an EMBL/GenBank/DDBJ whole genome shotgun (WGS) entry which is preliminary data.</text>
</comment>
<accession>A0ABN2C1A1</accession>